<evidence type="ECO:0000256" key="4">
    <source>
        <dbReference type="ARBA" id="ARBA00023163"/>
    </source>
</evidence>
<dbReference type="PROSITE" id="PS50931">
    <property type="entry name" value="HTH_LYSR"/>
    <property type="match status" value="1"/>
</dbReference>
<feature type="domain" description="HTH lysR-type" evidence="5">
    <location>
        <begin position="1"/>
        <end position="61"/>
    </location>
</feature>
<dbReference type="GO" id="GO:0003700">
    <property type="term" value="F:DNA-binding transcription factor activity"/>
    <property type="evidence" value="ECO:0007669"/>
    <property type="project" value="InterPro"/>
</dbReference>
<dbReference type="Gene3D" id="1.10.10.10">
    <property type="entry name" value="Winged helix-like DNA-binding domain superfamily/Winged helix DNA-binding domain"/>
    <property type="match status" value="1"/>
</dbReference>
<evidence type="ECO:0000313" key="6">
    <source>
        <dbReference type="EMBL" id="SIO30336.1"/>
    </source>
</evidence>
<dbReference type="Pfam" id="PF00126">
    <property type="entry name" value="HTH_1"/>
    <property type="match status" value="1"/>
</dbReference>
<evidence type="ECO:0000256" key="2">
    <source>
        <dbReference type="ARBA" id="ARBA00023015"/>
    </source>
</evidence>
<reference evidence="6 7" key="1">
    <citation type="submission" date="2016-11" db="EMBL/GenBank/DDBJ databases">
        <authorList>
            <person name="Jaros S."/>
            <person name="Januszkiewicz K."/>
            <person name="Wedrychowicz H."/>
        </authorList>
    </citation>
    <scope>NUCLEOTIDE SEQUENCE [LARGE SCALE GENOMIC DNA]</scope>
    <source>
        <strain evidence="6 7">GAS95</strain>
    </source>
</reference>
<dbReference type="InterPro" id="IPR005119">
    <property type="entry name" value="LysR_subst-bd"/>
</dbReference>
<keyword evidence="7" id="KW-1185">Reference proteome</keyword>
<dbReference type="InterPro" id="IPR000847">
    <property type="entry name" value="LysR_HTH_N"/>
</dbReference>
<comment type="similarity">
    <text evidence="1">Belongs to the LysR transcriptional regulatory family.</text>
</comment>
<organism evidence="6 7">
    <name type="scientific">Paraburkholderia phenazinium</name>
    <dbReference type="NCBI Taxonomy" id="60549"/>
    <lineage>
        <taxon>Bacteria</taxon>
        <taxon>Pseudomonadati</taxon>
        <taxon>Pseudomonadota</taxon>
        <taxon>Betaproteobacteria</taxon>
        <taxon>Burkholderiales</taxon>
        <taxon>Burkholderiaceae</taxon>
        <taxon>Paraburkholderia</taxon>
    </lineage>
</organism>
<dbReference type="PANTHER" id="PTHR30126">
    <property type="entry name" value="HTH-TYPE TRANSCRIPTIONAL REGULATOR"/>
    <property type="match status" value="1"/>
</dbReference>
<dbReference type="GO" id="GO:0000976">
    <property type="term" value="F:transcription cis-regulatory region binding"/>
    <property type="evidence" value="ECO:0007669"/>
    <property type="project" value="TreeGrafter"/>
</dbReference>
<dbReference type="AlphaFoldDB" id="A0A1N6IE77"/>
<evidence type="ECO:0000256" key="3">
    <source>
        <dbReference type="ARBA" id="ARBA00023125"/>
    </source>
</evidence>
<gene>
    <name evidence="6" type="ORF">SAMN05444165_2080</name>
</gene>
<dbReference type="Proteomes" id="UP000185151">
    <property type="component" value="Unassembled WGS sequence"/>
</dbReference>
<dbReference type="FunFam" id="1.10.10.10:FF:000001">
    <property type="entry name" value="LysR family transcriptional regulator"/>
    <property type="match status" value="1"/>
</dbReference>
<evidence type="ECO:0000313" key="7">
    <source>
        <dbReference type="Proteomes" id="UP000185151"/>
    </source>
</evidence>
<proteinExistence type="inferred from homology"/>
<dbReference type="Pfam" id="PF03466">
    <property type="entry name" value="LysR_substrate"/>
    <property type="match status" value="1"/>
</dbReference>
<evidence type="ECO:0000259" key="5">
    <source>
        <dbReference type="PROSITE" id="PS50931"/>
    </source>
</evidence>
<dbReference type="SUPFAM" id="SSF53850">
    <property type="entry name" value="Periplasmic binding protein-like II"/>
    <property type="match status" value="1"/>
</dbReference>
<dbReference type="SUPFAM" id="SSF46785">
    <property type="entry name" value="Winged helix' DNA-binding domain"/>
    <property type="match status" value="1"/>
</dbReference>
<dbReference type="PRINTS" id="PR00039">
    <property type="entry name" value="HTHLYSR"/>
</dbReference>
<accession>A0A1N6IE77</accession>
<keyword evidence="4" id="KW-0804">Transcription</keyword>
<dbReference type="InterPro" id="IPR036390">
    <property type="entry name" value="WH_DNA-bd_sf"/>
</dbReference>
<keyword evidence="3 6" id="KW-0238">DNA-binding</keyword>
<dbReference type="RefSeq" id="WP_074295571.1">
    <property type="nucleotide sequence ID" value="NZ_FSRU01000001.1"/>
</dbReference>
<name>A0A1N6IE77_9BURK</name>
<dbReference type="PANTHER" id="PTHR30126:SF5">
    <property type="entry name" value="HTH-TYPE TRANSCRIPTIONAL ACTIVATOR CMPR"/>
    <property type="match status" value="1"/>
</dbReference>
<dbReference type="Gene3D" id="3.40.190.10">
    <property type="entry name" value="Periplasmic binding protein-like II"/>
    <property type="match status" value="2"/>
</dbReference>
<protein>
    <submittedName>
        <fullName evidence="6">DNA-binding transcriptional regulator, LysR family</fullName>
    </submittedName>
</protein>
<keyword evidence="2" id="KW-0805">Transcription regulation</keyword>
<dbReference type="EMBL" id="FSRU01000001">
    <property type="protein sequence ID" value="SIO30336.1"/>
    <property type="molecule type" value="Genomic_DNA"/>
</dbReference>
<sequence>MKNATLRQLKTFETVARRLSFSRAADELHLSQPAVSTQIKHLEQHAGVPLFEQLGKRIFLTPAGQEMVGHTRAIIERFRAVEEALVRLKGGKGSCLNIGVISAGGYFFPRLLADFNQRNQGIRLELAVENRDQLLRQLDENRIDLALMVGVPTDPIMVSEPFAPHSYLIVASPSHPLAGKRQVPVCELTKQRFVVRERGSDTWGVMEDAIADAFDKDSEPIEIKHTETIKQAVMAGMGISFLSAHTVDLELKAGMLVVLDVVGFPIVRQWRIVHRADKRLSPVAAAFKHFLLEQGRPGSIP</sequence>
<evidence type="ECO:0000256" key="1">
    <source>
        <dbReference type="ARBA" id="ARBA00009437"/>
    </source>
</evidence>
<dbReference type="OrthoDB" id="9785745at2"/>
<dbReference type="InterPro" id="IPR036388">
    <property type="entry name" value="WH-like_DNA-bd_sf"/>
</dbReference>